<dbReference type="EMBL" id="DS113178">
    <property type="protein sequence ID" value="EAY23548.1"/>
    <property type="molecule type" value="Genomic_DNA"/>
</dbReference>
<dbReference type="FunFam" id="3.40.50.11370:FF:000007">
    <property type="entry name" value="Inositol-tetrakisphosphate 1-kinase"/>
    <property type="match status" value="1"/>
</dbReference>
<dbReference type="GO" id="GO:0032957">
    <property type="term" value="P:inositol trisphosphate metabolic process"/>
    <property type="evidence" value="ECO:0007669"/>
    <property type="project" value="InterPro"/>
</dbReference>
<evidence type="ECO:0000313" key="3">
    <source>
        <dbReference type="Proteomes" id="UP000001542"/>
    </source>
</evidence>
<dbReference type="VEuPathDB" id="TrichDB:TVAG_463930"/>
<dbReference type="RefSeq" id="XP_001584534.1">
    <property type="nucleotide sequence ID" value="XM_001584484.1"/>
</dbReference>
<feature type="domain" description="Inositol-tetrakisphosphate 1-kinase N-terminal" evidence="1">
    <location>
        <begin position="5"/>
        <end position="91"/>
    </location>
</feature>
<sequence length="144" mass="16988">MSRLRIGYVGPDKKWESLKWNKFVEYASERNVDVVHINLDQDFDKQGKFDIIIHKVTYLMNSPYPEENPKIKNLYEFSKKHPEVLLIDDLQNVGKTLDRELLDQAIRSIQWPNDIIVKIPEAKMLEKSDIESIVNSSKDLHFLF</sequence>
<name>A2D8B5_TRIV3</name>
<dbReference type="Pfam" id="PF17927">
    <property type="entry name" value="Ins134_P3_kin_N"/>
    <property type="match status" value="1"/>
</dbReference>
<dbReference type="InterPro" id="IPR041429">
    <property type="entry name" value="ITPK1_N"/>
</dbReference>
<dbReference type="STRING" id="5722.A2D8B5"/>
<dbReference type="OrthoDB" id="25308at2759"/>
<accession>A2D8B5</accession>
<dbReference type="PANTHER" id="PTHR14217:SF1">
    <property type="entry name" value="INOSITOL-TETRAKISPHOSPHATE 1-KINASE"/>
    <property type="match status" value="1"/>
</dbReference>
<dbReference type="Gene3D" id="3.40.50.11370">
    <property type="match status" value="1"/>
</dbReference>
<keyword evidence="3" id="KW-1185">Reference proteome</keyword>
<dbReference type="InParanoid" id="A2D8B5"/>
<proteinExistence type="predicted"/>
<dbReference type="GO" id="GO:0047325">
    <property type="term" value="F:inositol-3,4,5,6-tetrakisphosphate 1-kinase activity"/>
    <property type="evidence" value="ECO:0000318"/>
    <property type="project" value="GO_Central"/>
</dbReference>
<dbReference type="PANTHER" id="PTHR14217">
    <property type="entry name" value="INOSITOL-TETRAKISPHOSPHATE 1-KINASE"/>
    <property type="match status" value="1"/>
</dbReference>
<dbReference type="KEGG" id="tva:5469112"/>
<evidence type="ECO:0000313" key="2">
    <source>
        <dbReference type="EMBL" id="EAY23548.1"/>
    </source>
</evidence>
<dbReference type="AlphaFoldDB" id="A2D8B5"/>
<dbReference type="VEuPathDB" id="TrichDB:TVAGG3_1047330"/>
<reference evidence="2" key="2">
    <citation type="journal article" date="2007" name="Science">
        <title>Draft genome sequence of the sexually transmitted pathogen Trichomonas vaginalis.</title>
        <authorList>
            <person name="Carlton J.M."/>
            <person name="Hirt R.P."/>
            <person name="Silva J.C."/>
            <person name="Delcher A.L."/>
            <person name="Schatz M."/>
            <person name="Zhao Q."/>
            <person name="Wortman J.R."/>
            <person name="Bidwell S.L."/>
            <person name="Alsmark U.C.M."/>
            <person name="Besteiro S."/>
            <person name="Sicheritz-Ponten T."/>
            <person name="Noel C.J."/>
            <person name="Dacks J.B."/>
            <person name="Foster P.G."/>
            <person name="Simillion C."/>
            <person name="Van de Peer Y."/>
            <person name="Miranda-Saavedra D."/>
            <person name="Barton G.J."/>
            <person name="Westrop G.D."/>
            <person name="Mueller S."/>
            <person name="Dessi D."/>
            <person name="Fiori P.L."/>
            <person name="Ren Q."/>
            <person name="Paulsen I."/>
            <person name="Zhang H."/>
            <person name="Bastida-Corcuera F.D."/>
            <person name="Simoes-Barbosa A."/>
            <person name="Brown M.T."/>
            <person name="Hayes R.D."/>
            <person name="Mukherjee M."/>
            <person name="Okumura C.Y."/>
            <person name="Schneider R."/>
            <person name="Smith A.J."/>
            <person name="Vanacova S."/>
            <person name="Villalvazo M."/>
            <person name="Haas B.J."/>
            <person name="Pertea M."/>
            <person name="Feldblyum T.V."/>
            <person name="Utterback T.R."/>
            <person name="Shu C.L."/>
            <person name="Osoegawa K."/>
            <person name="de Jong P.J."/>
            <person name="Hrdy I."/>
            <person name="Horvathova L."/>
            <person name="Zubacova Z."/>
            <person name="Dolezal P."/>
            <person name="Malik S.B."/>
            <person name="Logsdon J.M. Jr."/>
            <person name="Henze K."/>
            <person name="Gupta A."/>
            <person name="Wang C.C."/>
            <person name="Dunne R.L."/>
            <person name="Upcroft J.A."/>
            <person name="Upcroft P."/>
            <person name="White O."/>
            <person name="Salzberg S.L."/>
            <person name="Tang P."/>
            <person name="Chiu C.-H."/>
            <person name="Lee Y.-S."/>
            <person name="Embley T.M."/>
            <person name="Coombs G.H."/>
            <person name="Mottram J.C."/>
            <person name="Tachezy J."/>
            <person name="Fraser-Liggett C.M."/>
            <person name="Johnson P.J."/>
        </authorList>
    </citation>
    <scope>NUCLEOTIDE SEQUENCE [LARGE SCALE GENOMIC DNA]</scope>
    <source>
        <strain evidence="2">G3</strain>
    </source>
</reference>
<dbReference type="GO" id="GO:0005524">
    <property type="term" value="F:ATP binding"/>
    <property type="evidence" value="ECO:0007669"/>
    <property type="project" value="InterPro"/>
</dbReference>
<dbReference type="GO" id="GO:0000287">
    <property type="term" value="F:magnesium ion binding"/>
    <property type="evidence" value="ECO:0007669"/>
    <property type="project" value="InterPro"/>
</dbReference>
<dbReference type="Proteomes" id="UP000001542">
    <property type="component" value="Unassembled WGS sequence"/>
</dbReference>
<dbReference type="GO" id="GO:0052725">
    <property type="term" value="F:inositol-1,3,4-trisphosphate 6-kinase activity"/>
    <property type="evidence" value="ECO:0000318"/>
    <property type="project" value="GO_Central"/>
</dbReference>
<organism evidence="2 3">
    <name type="scientific">Trichomonas vaginalis (strain ATCC PRA-98 / G3)</name>
    <dbReference type="NCBI Taxonomy" id="412133"/>
    <lineage>
        <taxon>Eukaryota</taxon>
        <taxon>Metamonada</taxon>
        <taxon>Parabasalia</taxon>
        <taxon>Trichomonadida</taxon>
        <taxon>Trichomonadidae</taxon>
        <taxon>Trichomonas</taxon>
    </lineage>
</organism>
<reference evidence="2" key="1">
    <citation type="submission" date="2006-10" db="EMBL/GenBank/DDBJ databases">
        <authorList>
            <person name="Amadeo P."/>
            <person name="Zhao Q."/>
            <person name="Wortman J."/>
            <person name="Fraser-Liggett C."/>
            <person name="Carlton J."/>
        </authorList>
    </citation>
    <scope>NUCLEOTIDE SEQUENCE</scope>
    <source>
        <strain evidence="2">G3</strain>
    </source>
</reference>
<gene>
    <name evidence="2" type="ORF">TVAG_072110</name>
</gene>
<protein>
    <submittedName>
        <fullName evidence="2">ITPK1 protein, putative</fullName>
    </submittedName>
</protein>
<dbReference type="GO" id="GO:0052726">
    <property type="term" value="F:inositol-1,3,4-trisphosphate 5-kinase activity"/>
    <property type="evidence" value="ECO:0000318"/>
    <property type="project" value="GO_Central"/>
</dbReference>
<evidence type="ECO:0000259" key="1">
    <source>
        <dbReference type="Pfam" id="PF17927"/>
    </source>
</evidence>
<dbReference type="InterPro" id="IPR008656">
    <property type="entry name" value="Inositol_tetrakis-P_1-kinase"/>
</dbReference>